<dbReference type="RefSeq" id="WP_340338863.1">
    <property type="nucleotide sequence ID" value="NZ_JBBKZS010000020.1"/>
</dbReference>
<dbReference type="Proteomes" id="UP001367030">
    <property type="component" value="Unassembled WGS sequence"/>
</dbReference>
<evidence type="ECO:0000256" key="1">
    <source>
        <dbReference type="ARBA" id="ARBA00023015"/>
    </source>
</evidence>
<name>A0ABU8XGG4_9BURK</name>
<organism evidence="5 6">
    <name type="scientific">Variovorax robiniae</name>
    <dbReference type="NCBI Taxonomy" id="1836199"/>
    <lineage>
        <taxon>Bacteria</taxon>
        <taxon>Pseudomonadati</taxon>
        <taxon>Pseudomonadota</taxon>
        <taxon>Betaproteobacteria</taxon>
        <taxon>Burkholderiales</taxon>
        <taxon>Comamonadaceae</taxon>
        <taxon>Variovorax</taxon>
    </lineage>
</organism>
<sequence>MNGHFSALRYSDPQAHATSLRDFDQNYVQVEDGPFGSALTQAEFGGLRIYVESVDRGIVQHTHLNKNCIAMGWGRRGASARGARQVVETSAAMLRGGQDWMFRLKPGIELFGITMPTDEIDRLAESIGVSIALTRHAPIKPSARALANMQWCVSEVERQAPRMANAQVRASLREHLLENFFEALCESQPQGRADVTWLSHQQIVRRSQELALASPDRPPSVLELCAQLRVSRRTLHNSFLLVLGQSPSAYLRCMRMGRVRLLLRTVPASELSVGDAAARWGFFHVGNFAKDYRNLFDELPSQTPRARP</sequence>
<reference evidence="5 6" key="1">
    <citation type="submission" date="2024-03" db="EMBL/GenBank/DDBJ databases">
        <title>Novel species of the genus Variovorax.</title>
        <authorList>
            <person name="Liu Q."/>
            <person name="Xin Y.-H."/>
        </authorList>
    </citation>
    <scope>NUCLEOTIDE SEQUENCE [LARGE SCALE GENOMIC DNA]</scope>
    <source>
        <strain evidence="5 6">KACC 18901</strain>
    </source>
</reference>
<gene>
    <name evidence="5" type="ORF">WKW79_29845</name>
</gene>
<keyword evidence="1" id="KW-0805">Transcription regulation</keyword>
<keyword evidence="3" id="KW-0804">Transcription</keyword>
<dbReference type="PROSITE" id="PS01124">
    <property type="entry name" value="HTH_ARAC_FAMILY_2"/>
    <property type="match status" value="1"/>
</dbReference>
<accession>A0ABU8XGG4</accession>
<evidence type="ECO:0000256" key="2">
    <source>
        <dbReference type="ARBA" id="ARBA00023125"/>
    </source>
</evidence>
<dbReference type="Pfam" id="PF12833">
    <property type="entry name" value="HTH_18"/>
    <property type="match status" value="1"/>
</dbReference>
<keyword evidence="6" id="KW-1185">Reference proteome</keyword>
<dbReference type="SMART" id="SM00342">
    <property type="entry name" value="HTH_ARAC"/>
    <property type="match status" value="1"/>
</dbReference>
<dbReference type="InterPro" id="IPR018060">
    <property type="entry name" value="HTH_AraC"/>
</dbReference>
<evidence type="ECO:0000313" key="6">
    <source>
        <dbReference type="Proteomes" id="UP001367030"/>
    </source>
</evidence>
<dbReference type="PANTHER" id="PTHR46796">
    <property type="entry name" value="HTH-TYPE TRANSCRIPTIONAL ACTIVATOR RHAS-RELATED"/>
    <property type="match status" value="1"/>
</dbReference>
<proteinExistence type="predicted"/>
<evidence type="ECO:0000313" key="5">
    <source>
        <dbReference type="EMBL" id="MEJ8858809.1"/>
    </source>
</evidence>
<dbReference type="InterPro" id="IPR050204">
    <property type="entry name" value="AraC_XylS_family_regulators"/>
</dbReference>
<dbReference type="PROSITE" id="PS00041">
    <property type="entry name" value="HTH_ARAC_FAMILY_1"/>
    <property type="match status" value="1"/>
</dbReference>
<dbReference type="InterPro" id="IPR018062">
    <property type="entry name" value="HTH_AraC-typ_CS"/>
</dbReference>
<evidence type="ECO:0000256" key="3">
    <source>
        <dbReference type="ARBA" id="ARBA00023163"/>
    </source>
</evidence>
<protein>
    <submittedName>
        <fullName evidence="5">Helix-turn-helix domain-containing protein</fullName>
    </submittedName>
</protein>
<dbReference type="EMBL" id="JBBKZS010000020">
    <property type="protein sequence ID" value="MEJ8858809.1"/>
    <property type="molecule type" value="Genomic_DNA"/>
</dbReference>
<keyword evidence="2" id="KW-0238">DNA-binding</keyword>
<feature type="domain" description="HTH araC/xylS-type" evidence="4">
    <location>
        <begin position="205"/>
        <end position="306"/>
    </location>
</feature>
<dbReference type="PANTHER" id="PTHR46796:SF12">
    <property type="entry name" value="HTH-TYPE DNA-BINDING TRANSCRIPTIONAL ACTIVATOR EUTR"/>
    <property type="match status" value="1"/>
</dbReference>
<dbReference type="Gene3D" id="1.10.10.60">
    <property type="entry name" value="Homeodomain-like"/>
    <property type="match status" value="1"/>
</dbReference>
<evidence type="ECO:0000259" key="4">
    <source>
        <dbReference type="PROSITE" id="PS01124"/>
    </source>
</evidence>
<comment type="caution">
    <text evidence="5">The sequence shown here is derived from an EMBL/GenBank/DDBJ whole genome shotgun (WGS) entry which is preliminary data.</text>
</comment>